<evidence type="ECO:0000259" key="7">
    <source>
        <dbReference type="PROSITE" id="PS50850"/>
    </source>
</evidence>
<dbReference type="InterPro" id="IPR020845">
    <property type="entry name" value="AMP-binding_CS"/>
</dbReference>
<feature type="transmembrane region" description="Helical" evidence="6">
    <location>
        <begin position="367"/>
        <end position="386"/>
    </location>
</feature>
<keyword evidence="2" id="KW-0436">Ligase</keyword>
<protein>
    <submittedName>
        <fullName evidence="8">MFS transporter</fullName>
    </submittedName>
</protein>
<gene>
    <name evidence="8" type="ORF">IMC76_02460</name>
</gene>
<evidence type="ECO:0000256" key="2">
    <source>
        <dbReference type="ARBA" id="ARBA00022598"/>
    </source>
</evidence>
<dbReference type="Gene3D" id="1.20.1250.20">
    <property type="entry name" value="MFS general substrate transporter like domains"/>
    <property type="match status" value="1"/>
</dbReference>
<dbReference type="InterPro" id="IPR045851">
    <property type="entry name" value="AMP-bd_C_sf"/>
</dbReference>
<dbReference type="InterPro" id="IPR002123">
    <property type="entry name" value="Plipid/glycerol_acylTrfase"/>
</dbReference>
<dbReference type="SMART" id="SM00563">
    <property type="entry name" value="PlsC"/>
    <property type="match status" value="1"/>
</dbReference>
<dbReference type="CDD" id="cd06173">
    <property type="entry name" value="MFS_MefA_like"/>
    <property type="match status" value="1"/>
</dbReference>
<dbReference type="GO" id="GO:0016405">
    <property type="term" value="F:CoA-ligase activity"/>
    <property type="evidence" value="ECO:0007669"/>
    <property type="project" value="TreeGrafter"/>
</dbReference>
<evidence type="ECO:0000256" key="4">
    <source>
        <dbReference type="ARBA" id="ARBA00022989"/>
    </source>
</evidence>
<dbReference type="AlphaFoldDB" id="A0A7M1LI98"/>
<dbReference type="InterPro" id="IPR042099">
    <property type="entry name" value="ANL_N_sf"/>
</dbReference>
<dbReference type="OrthoDB" id="9799237at2"/>
<evidence type="ECO:0000313" key="9">
    <source>
        <dbReference type="Proteomes" id="UP000594749"/>
    </source>
</evidence>
<reference evidence="8 9" key="1">
    <citation type="submission" date="2020-10" db="EMBL/GenBank/DDBJ databases">
        <title>Campylobacter and Helicobacter PacBio genomes.</title>
        <authorList>
            <person name="Lane C."/>
        </authorList>
    </citation>
    <scope>NUCLEOTIDE SEQUENCE [LARGE SCALE GENOMIC DNA]</scope>
    <source>
        <strain evidence="8 9">2016D-0077</strain>
    </source>
</reference>
<sequence>MKELFKLRGFLVFTTIVLLNASIDLGHKITIQNTLVKSFTGDTLVTLTALVNLLILLPYVACFSLSGFINDKFSRTLVSRYAAASEIIFTAFITIAYFNGWFYFAFAMTILLAIQSAIYSPAKYSLIKQIVGEKNLGPANGVIEAVTIIAILASSLVFSIVFENFAVVSDNPGEIMKSVWFIGLILFITSSTETFLAYRLPYFKPTNKEAKFKPVKYITFGYLRENLSLIFKDKNIWLAVLGLSIFWALSQLIIAVFPAHYKFMSTDDNVIIIQLILAISALGLVFGSVFAGHCSKNHIELGLVPLGAALLFASLFMFANAHSLLMLVVCSISFGFAGGIFIVPLNANIQLFSKDDHMGRTIAASNFIQNIFMVGFLVIAIFFSTIKMSTTNIFLLASFTALLVAVIAFYVLKNISVRIIVLPFFKLFYTIRSHGLENIPKSGSALLLGNHITWIDWLFIQMVVKRPIKFVMHVRFYEGLGVKWLLKFFGAIPIGGSSSRSAFETISEELKNGSLVCLFPEGHMTRNSRMYDFQKGFEVAINGTNAPIIPFHMKGFWGSFWSLANKDFKKRTKKQRFRRILAISFGEMMPSGSNALEVKEAVKKQSFYSWDLYLKEQKPPHLQFLDSVRRNLFKVNIVNFDGKEVRGFAFLTAVLMFIKKLDMKGENIGILLPPSVACSALNLAIFSQKKRAVNLNYTMGDAMLEKCVNKAKIKVIFSSRKFIEKLENRGLIINENVKSRIYYLEDLADIVSKFDKISTALTAIFMPKFLINALYFDSVKLNDDALILFSSGSEGEPKGIVLTHKNLVANTKQIADLLASPKNEVMFASLPVFHTFGLTVTMLYPLVEGIKSVCVADPTDAYTVGKMACKYKATIMFGTSTFYRLYIKQRKLAPAMFDTLRYAVAGGEKLNSDVKKEFRLKFGISLLEGYGTTETGPVISVNLPNEIDEGTFKERIFERPNSVGIALAGTIVKIVDKEFNELDLGESGLILVAGHQVMKGYYESDKEWRVKIDGFTYYNTGDIGYVDERGFIFITDRLSRFAKVGGEMISLAAVEESLRDSFSEDEMIAATNLDDDKKGEKIILLYVGKKKKEELYEIVNGSSLAPIARPSEVIKVRSIPVLGTGKVDLKGLKNLAKKKLEGGIDWKFWEKD</sequence>
<dbReference type="SUPFAM" id="SSF69593">
    <property type="entry name" value="Glycerol-3-phosphate (1)-acyltransferase"/>
    <property type="match status" value="1"/>
</dbReference>
<evidence type="ECO:0000256" key="1">
    <source>
        <dbReference type="ARBA" id="ARBA00006432"/>
    </source>
</evidence>
<dbReference type="InterPro" id="IPR000873">
    <property type="entry name" value="AMP-dep_synth/lig_dom"/>
</dbReference>
<dbReference type="Gene3D" id="3.30.300.30">
    <property type="match status" value="1"/>
</dbReference>
<dbReference type="Proteomes" id="UP000594749">
    <property type="component" value="Chromosome"/>
</dbReference>
<dbReference type="InterPro" id="IPR011701">
    <property type="entry name" value="MFS"/>
</dbReference>
<dbReference type="InterPro" id="IPR020846">
    <property type="entry name" value="MFS_dom"/>
</dbReference>
<evidence type="ECO:0000256" key="6">
    <source>
        <dbReference type="SAM" id="Phobius"/>
    </source>
</evidence>
<dbReference type="Gene3D" id="3.40.50.12780">
    <property type="entry name" value="N-terminal domain of ligase-like"/>
    <property type="match status" value="1"/>
</dbReference>
<feature type="transmembrane region" description="Helical" evidence="6">
    <location>
        <begin position="179"/>
        <end position="198"/>
    </location>
</feature>
<feature type="transmembrane region" description="Helical" evidence="6">
    <location>
        <begin position="392"/>
        <end position="412"/>
    </location>
</feature>
<dbReference type="CDD" id="cd07989">
    <property type="entry name" value="LPLAT_AGPAT-like"/>
    <property type="match status" value="1"/>
</dbReference>
<accession>A0A7M1LI98</accession>
<dbReference type="EMBL" id="CP063078">
    <property type="protein sequence ID" value="QOQ87694.1"/>
    <property type="molecule type" value="Genomic_DNA"/>
</dbReference>
<comment type="similarity">
    <text evidence="1">Belongs to the ATP-dependent AMP-binding enzyme family.</text>
</comment>
<dbReference type="NCBIfam" id="NF006386">
    <property type="entry name" value="PRK08633.1"/>
    <property type="match status" value="1"/>
</dbReference>
<keyword evidence="4 6" id="KW-1133">Transmembrane helix</keyword>
<dbReference type="PANTHER" id="PTHR24096:SF149">
    <property type="entry name" value="AMP-BINDING DOMAIN-CONTAINING PROTEIN-RELATED"/>
    <property type="match status" value="1"/>
</dbReference>
<dbReference type="PROSITE" id="PS50850">
    <property type="entry name" value="MFS"/>
    <property type="match status" value="1"/>
</dbReference>
<feature type="transmembrane region" description="Helical" evidence="6">
    <location>
        <begin position="271"/>
        <end position="292"/>
    </location>
</feature>
<dbReference type="SUPFAM" id="SSF56801">
    <property type="entry name" value="Acetyl-CoA synthetase-like"/>
    <property type="match status" value="1"/>
</dbReference>
<dbReference type="Pfam" id="PF01553">
    <property type="entry name" value="Acyltransferase"/>
    <property type="match status" value="1"/>
</dbReference>
<dbReference type="RefSeq" id="WP_025802616.1">
    <property type="nucleotide sequence ID" value="NZ_CP053842.1"/>
</dbReference>
<feature type="transmembrane region" description="Helical" evidence="6">
    <location>
        <begin position="142"/>
        <end position="167"/>
    </location>
</feature>
<dbReference type="GO" id="GO:0022857">
    <property type="term" value="F:transmembrane transporter activity"/>
    <property type="evidence" value="ECO:0007669"/>
    <property type="project" value="InterPro"/>
</dbReference>
<organism evidence="8 9">
    <name type="scientific">Campylobacter corcagiensis</name>
    <dbReference type="NCBI Taxonomy" id="1448857"/>
    <lineage>
        <taxon>Bacteria</taxon>
        <taxon>Pseudomonadati</taxon>
        <taxon>Campylobacterota</taxon>
        <taxon>Epsilonproteobacteria</taxon>
        <taxon>Campylobacterales</taxon>
        <taxon>Campylobacteraceae</taxon>
        <taxon>Campylobacter</taxon>
    </lineage>
</organism>
<dbReference type="Pfam" id="PF00501">
    <property type="entry name" value="AMP-binding"/>
    <property type="match status" value="1"/>
</dbReference>
<keyword evidence="9" id="KW-1185">Reference proteome</keyword>
<feature type="domain" description="Major facilitator superfamily (MFS) profile" evidence="7">
    <location>
        <begin position="10"/>
        <end position="416"/>
    </location>
</feature>
<dbReference type="Pfam" id="PF07690">
    <property type="entry name" value="MFS_1"/>
    <property type="match status" value="1"/>
</dbReference>
<feature type="transmembrane region" description="Helical" evidence="6">
    <location>
        <begin position="236"/>
        <end position="259"/>
    </location>
</feature>
<keyword evidence="3 6" id="KW-0812">Transmembrane</keyword>
<dbReference type="SUPFAM" id="SSF103473">
    <property type="entry name" value="MFS general substrate transporter"/>
    <property type="match status" value="1"/>
</dbReference>
<evidence type="ECO:0000313" key="8">
    <source>
        <dbReference type="EMBL" id="QOQ87694.1"/>
    </source>
</evidence>
<feature type="transmembrane region" description="Helical" evidence="6">
    <location>
        <begin position="324"/>
        <end position="347"/>
    </location>
</feature>
<evidence type="ECO:0000256" key="5">
    <source>
        <dbReference type="ARBA" id="ARBA00023136"/>
    </source>
</evidence>
<keyword evidence="5 6" id="KW-0472">Membrane</keyword>
<dbReference type="InterPro" id="IPR036259">
    <property type="entry name" value="MFS_trans_sf"/>
</dbReference>
<dbReference type="PROSITE" id="PS00455">
    <property type="entry name" value="AMP_BINDING"/>
    <property type="match status" value="1"/>
</dbReference>
<proteinExistence type="inferred from homology"/>
<evidence type="ECO:0000256" key="3">
    <source>
        <dbReference type="ARBA" id="ARBA00022692"/>
    </source>
</evidence>
<feature type="transmembrane region" description="Helical" evidence="6">
    <location>
        <begin position="44"/>
        <end position="69"/>
    </location>
</feature>
<dbReference type="PANTHER" id="PTHR24096">
    <property type="entry name" value="LONG-CHAIN-FATTY-ACID--COA LIGASE"/>
    <property type="match status" value="1"/>
</dbReference>
<dbReference type="GO" id="GO:0016746">
    <property type="term" value="F:acyltransferase activity"/>
    <property type="evidence" value="ECO:0007669"/>
    <property type="project" value="InterPro"/>
</dbReference>
<name>A0A7M1LI98_9BACT</name>
<feature type="transmembrane region" description="Helical" evidence="6">
    <location>
        <begin position="299"/>
        <end position="318"/>
    </location>
</feature>